<evidence type="ECO:0000313" key="1">
    <source>
        <dbReference type="EMBL" id="BES99320.1"/>
    </source>
</evidence>
<organism evidence="1 2">
    <name type="scientific">Nesidiocoris tenuis</name>
    <dbReference type="NCBI Taxonomy" id="355587"/>
    <lineage>
        <taxon>Eukaryota</taxon>
        <taxon>Metazoa</taxon>
        <taxon>Ecdysozoa</taxon>
        <taxon>Arthropoda</taxon>
        <taxon>Hexapoda</taxon>
        <taxon>Insecta</taxon>
        <taxon>Pterygota</taxon>
        <taxon>Neoptera</taxon>
        <taxon>Paraneoptera</taxon>
        <taxon>Hemiptera</taxon>
        <taxon>Heteroptera</taxon>
        <taxon>Panheteroptera</taxon>
        <taxon>Cimicomorpha</taxon>
        <taxon>Miridae</taxon>
        <taxon>Dicyphina</taxon>
        <taxon>Nesidiocoris</taxon>
    </lineage>
</organism>
<accession>A0ABN7B4I2</accession>
<proteinExistence type="predicted"/>
<name>A0ABN7B4I2_9HEMI</name>
<evidence type="ECO:0000313" key="2">
    <source>
        <dbReference type="Proteomes" id="UP001307889"/>
    </source>
</evidence>
<sequence length="98" mass="10929">MYSHYVHVRQLPLIVTSELSSLAARGAAPQDRTLARQLETARGRAGAVDRRATVRPPEHLNVPLLSESFSWTKTYIYIYLSTGSSSATLSYSERKYGV</sequence>
<reference evidence="1 2" key="1">
    <citation type="submission" date="2023-09" db="EMBL/GenBank/DDBJ databases">
        <title>Nesidiocoris tenuis whole genome shotgun sequence.</title>
        <authorList>
            <person name="Shibata T."/>
            <person name="Shimoda M."/>
            <person name="Kobayashi T."/>
            <person name="Uehara T."/>
        </authorList>
    </citation>
    <scope>NUCLEOTIDE SEQUENCE [LARGE SCALE GENOMIC DNA]</scope>
    <source>
        <strain evidence="1 2">Japan</strain>
    </source>
</reference>
<keyword evidence="2" id="KW-1185">Reference proteome</keyword>
<protein>
    <submittedName>
        <fullName evidence="1">Uncharacterized protein</fullName>
    </submittedName>
</protein>
<dbReference type="EMBL" id="AP028918">
    <property type="protein sequence ID" value="BES99320.1"/>
    <property type="molecule type" value="Genomic_DNA"/>
</dbReference>
<dbReference type="Proteomes" id="UP001307889">
    <property type="component" value="Chromosome 10"/>
</dbReference>
<gene>
    <name evidence="1" type="ORF">NTJ_12137</name>
</gene>